<keyword evidence="4" id="KW-0804">Transcription</keyword>
<dbReference type="GO" id="GO:0003677">
    <property type="term" value="F:DNA binding"/>
    <property type="evidence" value="ECO:0007669"/>
    <property type="project" value="InterPro"/>
</dbReference>
<protein>
    <recommendedName>
        <fullName evidence="9">RNA polymerase subunit sigma-24</fullName>
    </recommendedName>
</protein>
<sequence length="180" mass="20998">MTAATQKDEEILLASLDDPSRFAFLVDKYQRPFLRLAYGVVRSREEAEDIVQEAFCDVYRNALKFKKQEGATFKSWAYRVVLNKAISHYRKLKKERERFSALEPAHYENLGAPESLSGDVDIQITVERLLTNLPEDFRRVVSAYYLEDKSYADIAKEESISLSTLKMRLFRAKKMLRQMI</sequence>
<dbReference type="PANTHER" id="PTHR43133:SF51">
    <property type="entry name" value="RNA POLYMERASE SIGMA FACTOR"/>
    <property type="match status" value="1"/>
</dbReference>
<dbReference type="PANTHER" id="PTHR43133">
    <property type="entry name" value="RNA POLYMERASE ECF-TYPE SIGMA FACTO"/>
    <property type="match status" value="1"/>
</dbReference>
<dbReference type="CDD" id="cd06171">
    <property type="entry name" value="Sigma70_r4"/>
    <property type="match status" value="1"/>
</dbReference>
<evidence type="ECO:0000256" key="4">
    <source>
        <dbReference type="ARBA" id="ARBA00023163"/>
    </source>
</evidence>
<dbReference type="Pfam" id="PF04542">
    <property type="entry name" value="Sigma70_r2"/>
    <property type="match status" value="1"/>
</dbReference>
<comment type="similarity">
    <text evidence="1">Belongs to the sigma-70 factor family. ECF subfamily.</text>
</comment>
<dbReference type="InterPro" id="IPR013249">
    <property type="entry name" value="RNA_pol_sigma70_r4_t2"/>
</dbReference>
<dbReference type="Pfam" id="PF08281">
    <property type="entry name" value="Sigma70_r4_2"/>
    <property type="match status" value="1"/>
</dbReference>
<feature type="domain" description="RNA polymerase sigma-70 region 2" evidence="5">
    <location>
        <begin position="25"/>
        <end position="94"/>
    </location>
</feature>
<gene>
    <name evidence="7" type="ORF">A3G60_03485</name>
</gene>
<proteinExistence type="inferred from homology"/>
<evidence type="ECO:0000256" key="2">
    <source>
        <dbReference type="ARBA" id="ARBA00023015"/>
    </source>
</evidence>
<evidence type="ECO:0000259" key="6">
    <source>
        <dbReference type="Pfam" id="PF08281"/>
    </source>
</evidence>
<dbReference type="SUPFAM" id="SSF88946">
    <property type="entry name" value="Sigma2 domain of RNA polymerase sigma factors"/>
    <property type="match status" value="1"/>
</dbReference>
<organism evidence="7 8">
    <name type="scientific">Candidatus Ryanbacteria bacterium RIFCSPLOWO2_12_FULL_47_9c</name>
    <dbReference type="NCBI Taxonomy" id="1802131"/>
    <lineage>
        <taxon>Bacteria</taxon>
        <taxon>Candidatus Ryaniibacteriota</taxon>
    </lineage>
</organism>
<evidence type="ECO:0000313" key="8">
    <source>
        <dbReference type="Proteomes" id="UP000178996"/>
    </source>
</evidence>
<dbReference type="InterPro" id="IPR013324">
    <property type="entry name" value="RNA_pol_sigma_r3/r4-like"/>
</dbReference>
<dbReference type="InterPro" id="IPR013325">
    <property type="entry name" value="RNA_pol_sigma_r2"/>
</dbReference>
<dbReference type="InterPro" id="IPR014284">
    <property type="entry name" value="RNA_pol_sigma-70_dom"/>
</dbReference>
<feature type="domain" description="RNA polymerase sigma factor 70 region 4 type 2" evidence="6">
    <location>
        <begin position="126"/>
        <end position="176"/>
    </location>
</feature>
<accession>A0A1G2H3A9</accession>
<dbReference type="GO" id="GO:0006352">
    <property type="term" value="P:DNA-templated transcription initiation"/>
    <property type="evidence" value="ECO:0007669"/>
    <property type="project" value="InterPro"/>
</dbReference>
<dbReference type="Gene3D" id="1.10.1740.10">
    <property type="match status" value="1"/>
</dbReference>
<dbReference type="EMBL" id="MHOB01000038">
    <property type="protein sequence ID" value="OGZ56955.1"/>
    <property type="molecule type" value="Genomic_DNA"/>
</dbReference>
<dbReference type="InterPro" id="IPR039425">
    <property type="entry name" value="RNA_pol_sigma-70-like"/>
</dbReference>
<dbReference type="NCBIfam" id="TIGR02937">
    <property type="entry name" value="sigma70-ECF"/>
    <property type="match status" value="1"/>
</dbReference>
<dbReference type="AlphaFoldDB" id="A0A1G2H3A9"/>
<keyword evidence="3" id="KW-0731">Sigma factor</keyword>
<dbReference type="Gene3D" id="1.10.10.10">
    <property type="entry name" value="Winged helix-like DNA-binding domain superfamily/Winged helix DNA-binding domain"/>
    <property type="match status" value="1"/>
</dbReference>
<dbReference type="GO" id="GO:0016987">
    <property type="term" value="F:sigma factor activity"/>
    <property type="evidence" value="ECO:0007669"/>
    <property type="project" value="UniProtKB-KW"/>
</dbReference>
<evidence type="ECO:0000259" key="5">
    <source>
        <dbReference type="Pfam" id="PF04542"/>
    </source>
</evidence>
<dbReference type="SUPFAM" id="SSF88659">
    <property type="entry name" value="Sigma3 and sigma4 domains of RNA polymerase sigma factors"/>
    <property type="match status" value="1"/>
</dbReference>
<keyword evidence="2" id="KW-0805">Transcription regulation</keyword>
<evidence type="ECO:0008006" key="9">
    <source>
        <dbReference type="Google" id="ProtNLM"/>
    </source>
</evidence>
<reference evidence="7 8" key="1">
    <citation type="journal article" date="2016" name="Nat. Commun.">
        <title>Thousands of microbial genomes shed light on interconnected biogeochemical processes in an aquifer system.</title>
        <authorList>
            <person name="Anantharaman K."/>
            <person name="Brown C.T."/>
            <person name="Hug L.A."/>
            <person name="Sharon I."/>
            <person name="Castelle C.J."/>
            <person name="Probst A.J."/>
            <person name="Thomas B.C."/>
            <person name="Singh A."/>
            <person name="Wilkins M.J."/>
            <person name="Karaoz U."/>
            <person name="Brodie E.L."/>
            <person name="Williams K.H."/>
            <person name="Hubbard S.S."/>
            <person name="Banfield J.F."/>
        </authorList>
    </citation>
    <scope>NUCLEOTIDE SEQUENCE [LARGE SCALE GENOMIC DNA]</scope>
</reference>
<dbReference type="InterPro" id="IPR036388">
    <property type="entry name" value="WH-like_DNA-bd_sf"/>
</dbReference>
<evidence type="ECO:0000256" key="3">
    <source>
        <dbReference type="ARBA" id="ARBA00023082"/>
    </source>
</evidence>
<name>A0A1G2H3A9_9BACT</name>
<evidence type="ECO:0000313" key="7">
    <source>
        <dbReference type="EMBL" id="OGZ56955.1"/>
    </source>
</evidence>
<dbReference type="InterPro" id="IPR007627">
    <property type="entry name" value="RNA_pol_sigma70_r2"/>
</dbReference>
<dbReference type="Proteomes" id="UP000178996">
    <property type="component" value="Unassembled WGS sequence"/>
</dbReference>
<evidence type="ECO:0000256" key="1">
    <source>
        <dbReference type="ARBA" id="ARBA00010641"/>
    </source>
</evidence>
<comment type="caution">
    <text evidence="7">The sequence shown here is derived from an EMBL/GenBank/DDBJ whole genome shotgun (WGS) entry which is preliminary data.</text>
</comment>